<dbReference type="RefSeq" id="XP_003170566.1">
    <property type="nucleotide sequence ID" value="XM_003170518.1"/>
</dbReference>
<dbReference type="VEuPathDB" id="FungiDB:MGYG_07810"/>
<evidence type="ECO:0000313" key="2">
    <source>
        <dbReference type="Proteomes" id="UP000002669"/>
    </source>
</evidence>
<keyword evidence="2" id="KW-1185">Reference proteome</keyword>
<dbReference type="GeneID" id="10025807"/>
<evidence type="ECO:0000313" key="1">
    <source>
        <dbReference type="EMBL" id="EFR04803.1"/>
    </source>
</evidence>
<dbReference type="EMBL" id="DS989828">
    <property type="protein sequence ID" value="EFR04803.1"/>
    <property type="molecule type" value="Genomic_DNA"/>
</dbReference>
<accession>E4V479</accession>
<sequence>MEISGKIIEAALKGRRERGLTTRSVATEQAARRSQSAISRLAGEVCWVWCEGRGRKKEWVLTEAPDLGWAVYDCLMVMTATCFYGTYVRLVYHIPLLRAELCYAHPLPKREPDRQETRSGSLCASKARGPMIPHDAAAVNALSAAVRSSINRQPVWSASQSVSHCQPVVCVHLESAESLPPKTVN</sequence>
<dbReference type="InParanoid" id="E4V479"/>
<dbReference type="AlphaFoldDB" id="E4V479"/>
<dbReference type="Proteomes" id="UP000002669">
    <property type="component" value="Unassembled WGS sequence"/>
</dbReference>
<gene>
    <name evidence="1" type="ORF">MGYG_07810</name>
</gene>
<organism evidence="2">
    <name type="scientific">Arthroderma gypseum (strain ATCC MYA-4604 / CBS 118893)</name>
    <name type="common">Microsporum gypseum</name>
    <dbReference type="NCBI Taxonomy" id="535722"/>
    <lineage>
        <taxon>Eukaryota</taxon>
        <taxon>Fungi</taxon>
        <taxon>Dikarya</taxon>
        <taxon>Ascomycota</taxon>
        <taxon>Pezizomycotina</taxon>
        <taxon>Eurotiomycetes</taxon>
        <taxon>Eurotiomycetidae</taxon>
        <taxon>Onygenales</taxon>
        <taxon>Arthrodermataceae</taxon>
        <taxon>Nannizzia</taxon>
    </lineage>
</organism>
<reference evidence="2" key="1">
    <citation type="journal article" date="2012" name="MBio">
        <title>Comparative genome analysis of Trichophyton rubrum and related dermatophytes reveals candidate genes involved in infection.</title>
        <authorList>
            <person name="Martinez D.A."/>
            <person name="Oliver B.G."/>
            <person name="Graeser Y."/>
            <person name="Goldberg J.M."/>
            <person name="Li W."/>
            <person name="Martinez-Rossi N.M."/>
            <person name="Monod M."/>
            <person name="Shelest E."/>
            <person name="Barton R.C."/>
            <person name="Birch E."/>
            <person name="Brakhage A.A."/>
            <person name="Chen Z."/>
            <person name="Gurr S.J."/>
            <person name="Heiman D."/>
            <person name="Heitman J."/>
            <person name="Kosti I."/>
            <person name="Rossi A."/>
            <person name="Saif S."/>
            <person name="Samalova M."/>
            <person name="Saunders C.W."/>
            <person name="Shea T."/>
            <person name="Summerbell R.C."/>
            <person name="Xu J."/>
            <person name="Young S."/>
            <person name="Zeng Q."/>
            <person name="Birren B.W."/>
            <person name="Cuomo C.A."/>
            <person name="White T.C."/>
        </authorList>
    </citation>
    <scope>NUCLEOTIDE SEQUENCE [LARGE SCALE GENOMIC DNA]</scope>
    <source>
        <strain evidence="2">ATCC MYA-4604 / CBS 118893</strain>
    </source>
</reference>
<dbReference type="HOGENOM" id="CLU_1460949_0_0_1"/>
<name>E4V479_ARTGP</name>
<proteinExistence type="predicted"/>
<protein>
    <submittedName>
        <fullName evidence="1">Uncharacterized protein</fullName>
    </submittedName>
</protein>